<accession>A0AA37LS43</accession>
<keyword evidence="2" id="KW-1185">Reference proteome</keyword>
<dbReference type="EMBL" id="BPPX01000009">
    <property type="protein sequence ID" value="GJC82362.1"/>
    <property type="molecule type" value="Genomic_DNA"/>
</dbReference>
<reference evidence="1 2" key="1">
    <citation type="submission" date="2021-07" db="EMBL/GenBank/DDBJ databases">
        <title>Genome data of Colletotrichum spaethianum.</title>
        <authorList>
            <person name="Utami Y.D."/>
            <person name="Hiruma K."/>
        </authorList>
    </citation>
    <scope>NUCLEOTIDE SEQUENCE [LARGE SCALE GENOMIC DNA]</scope>
    <source>
        <strain evidence="1 2">MAFF 242679</strain>
    </source>
</reference>
<name>A0AA37LS43_9PEZI</name>
<evidence type="ECO:0000313" key="1">
    <source>
        <dbReference type="EMBL" id="GJC82362.1"/>
    </source>
</evidence>
<comment type="caution">
    <text evidence="1">The sequence shown here is derived from an EMBL/GenBank/DDBJ whole genome shotgun (WGS) entry which is preliminary data.</text>
</comment>
<dbReference type="Proteomes" id="UP001055172">
    <property type="component" value="Unassembled WGS sequence"/>
</dbReference>
<gene>
    <name evidence="1" type="ORF">ColLi_05200</name>
</gene>
<evidence type="ECO:0000313" key="2">
    <source>
        <dbReference type="Proteomes" id="UP001055172"/>
    </source>
</evidence>
<dbReference type="AlphaFoldDB" id="A0AA37LS43"/>
<organism evidence="1 2">
    <name type="scientific">Colletotrichum liriopes</name>
    <dbReference type="NCBI Taxonomy" id="708192"/>
    <lineage>
        <taxon>Eukaryota</taxon>
        <taxon>Fungi</taxon>
        <taxon>Dikarya</taxon>
        <taxon>Ascomycota</taxon>
        <taxon>Pezizomycotina</taxon>
        <taxon>Sordariomycetes</taxon>
        <taxon>Hypocreomycetidae</taxon>
        <taxon>Glomerellales</taxon>
        <taxon>Glomerellaceae</taxon>
        <taxon>Colletotrichum</taxon>
        <taxon>Colletotrichum spaethianum species complex</taxon>
    </lineage>
</organism>
<sequence length="103" mass="11221">MTSPVLAFLVRDSINMAMRSGRAMISGWLITGRSRGSCGTPWGSNQVLVSMRSSGIYGITLVDLRSMQVVFFSHNWATKWGVQAVLQIVTSALRVLHHATGKA</sequence>
<protein>
    <submittedName>
        <fullName evidence="1">Uncharacterized protein</fullName>
    </submittedName>
</protein>
<proteinExistence type="predicted"/>